<evidence type="ECO:0000256" key="3">
    <source>
        <dbReference type="ARBA" id="ARBA00005336"/>
    </source>
</evidence>
<evidence type="ECO:0000256" key="6">
    <source>
        <dbReference type="ARBA" id="ARBA00022729"/>
    </source>
</evidence>
<evidence type="ECO:0000313" key="14">
    <source>
        <dbReference type="Proteomes" id="UP000325395"/>
    </source>
</evidence>
<dbReference type="PANTHER" id="PTHR42715:SF12">
    <property type="entry name" value="BETA-GLUCOSIDASE G-RELATED"/>
    <property type="match status" value="1"/>
</dbReference>
<feature type="domain" description="Fibronectin type III-like" evidence="12">
    <location>
        <begin position="317"/>
        <end position="367"/>
    </location>
</feature>
<dbReference type="Gene3D" id="3.40.50.1700">
    <property type="entry name" value="Glycoside hydrolase family 3 C-terminal domain"/>
    <property type="match status" value="2"/>
</dbReference>
<evidence type="ECO:0000256" key="11">
    <source>
        <dbReference type="ARBA" id="ARBA00024983"/>
    </source>
</evidence>
<evidence type="ECO:0000256" key="4">
    <source>
        <dbReference type="ARBA" id="ARBA00012744"/>
    </source>
</evidence>
<name>A0ABQ6WV26_9EURO</name>
<dbReference type="InterPro" id="IPR013783">
    <property type="entry name" value="Ig-like_fold"/>
</dbReference>
<dbReference type="PANTHER" id="PTHR42715">
    <property type="entry name" value="BETA-GLUCOSIDASE"/>
    <property type="match status" value="1"/>
</dbReference>
<dbReference type="SUPFAM" id="SSF52279">
    <property type="entry name" value="Beta-D-glucan exohydrolase, C-terminal domain"/>
    <property type="match status" value="1"/>
</dbReference>
<evidence type="ECO:0000256" key="5">
    <source>
        <dbReference type="ARBA" id="ARBA00022525"/>
    </source>
</evidence>
<evidence type="ECO:0000259" key="12">
    <source>
        <dbReference type="SMART" id="SM01217"/>
    </source>
</evidence>
<evidence type="ECO:0000256" key="8">
    <source>
        <dbReference type="ARBA" id="ARBA00023277"/>
    </source>
</evidence>
<evidence type="ECO:0000313" key="13">
    <source>
        <dbReference type="EMBL" id="KAE8420960.1"/>
    </source>
</evidence>
<organism evidence="13 14">
    <name type="scientific">Aspergillus pseudocaelatus</name>
    <dbReference type="NCBI Taxonomy" id="1825620"/>
    <lineage>
        <taxon>Eukaryota</taxon>
        <taxon>Fungi</taxon>
        <taxon>Dikarya</taxon>
        <taxon>Ascomycota</taxon>
        <taxon>Pezizomycotina</taxon>
        <taxon>Eurotiomycetes</taxon>
        <taxon>Eurotiomycetidae</taxon>
        <taxon>Eurotiales</taxon>
        <taxon>Aspergillaceae</taxon>
        <taxon>Aspergillus</taxon>
        <taxon>Aspergillus subgen. Circumdati</taxon>
    </lineage>
</organism>
<keyword evidence="10" id="KW-0624">Polysaccharide degradation</keyword>
<protein>
    <recommendedName>
        <fullName evidence="4">beta-glucosidase</fullName>
        <ecNumber evidence="4">3.2.1.21</ecNumber>
    </recommendedName>
</protein>
<gene>
    <name evidence="13" type="ORF">BDV36DRAFT_292638</name>
</gene>
<reference evidence="13 14" key="1">
    <citation type="submission" date="2019-04" db="EMBL/GenBank/DDBJ databases">
        <authorList>
            <consortium name="DOE Joint Genome Institute"/>
            <person name="Mondo S."/>
            <person name="Kjaerbolling I."/>
            <person name="Vesth T."/>
            <person name="Frisvad J.C."/>
            <person name="Nybo J.L."/>
            <person name="Theobald S."/>
            <person name="Kildgaard S."/>
            <person name="Isbrandt T."/>
            <person name="Kuo A."/>
            <person name="Sato A."/>
            <person name="Lyhne E.K."/>
            <person name="Kogle M.E."/>
            <person name="Wiebenga A."/>
            <person name="Kun R.S."/>
            <person name="Lubbers R.J."/>
            <person name="Makela M.R."/>
            <person name="Barry K."/>
            <person name="Chovatia M."/>
            <person name="Clum A."/>
            <person name="Daum C."/>
            <person name="Haridas S."/>
            <person name="He G."/>
            <person name="LaButti K."/>
            <person name="Lipzen A."/>
            <person name="Riley R."/>
            <person name="Salamov A."/>
            <person name="Simmons B.A."/>
            <person name="Magnuson J.K."/>
            <person name="Henrissat B."/>
            <person name="Mortensen U.H."/>
            <person name="Larsen T.O."/>
            <person name="Devries R.P."/>
            <person name="Grigoriev I.V."/>
            <person name="Machida M."/>
            <person name="Baker S.E."/>
            <person name="Andersen M.R."/>
            <person name="Cantor M.N."/>
            <person name="Hua S.X."/>
        </authorList>
    </citation>
    <scope>NUCLEOTIDE SEQUENCE [LARGE SCALE GENOMIC DNA]</scope>
    <source>
        <strain evidence="13 14">CBS 117616</strain>
    </source>
</reference>
<comment type="function">
    <text evidence="11">Beta-glucosidases are one of a number of cellulolytic enzymes involved in the degradation of cellulosic biomass. Catalyzes the last step releasing glucose from the inhibitory cellobiose.</text>
</comment>
<comment type="similarity">
    <text evidence="3">Belongs to the glycosyl hydrolase 3 family.</text>
</comment>
<evidence type="ECO:0000256" key="2">
    <source>
        <dbReference type="ARBA" id="ARBA00004613"/>
    </source>
</evidence>
<dbReference type="GO" id="GO:0016787">
    <property type="term" value="F:hydrolase activity"/>
    <property type="evidence" value="ECO:0007669"/>
    <property type="project" value="UniProtKB-KW"/>
</dbReference>
<evidence type="ECO:0000256" key="1">
    <source>
        <dbReference type="ARBA" id="ARBA00000448"/>
    </source>
</evidence>
<keyword evidence="14" id="KW-1185">Reference proteome</keyword>
<evidence type="ECO:0000256" key="7">
    <source>
        <dbReference type="ARBA" id="ARBA00022801"/>
    </source>
</evidence>
<evidence type="ECO:0000256" key="10">
    <source>
        <dbReference type="ARBA" id="ARBA00023326"/>
    </source>
</evidence>
<dbReference type="Pfam" id="PF01915">
    <property type="entry name" value="Glyco_hydro_3_C"/>
    <property type="match status" value="2"/>
</dbReference>
<keyword evidence="9" id="KW-0326">Glycosidase</keyword>
<dbReference type="InterPro" id="IPR026891">
    <property type="entry name" value="Fn3-like"/>
</dbReference>
<dbReference type="InterPro" id="IPR036881">
    <property type="entry name" value="Glyco_hydro_3_C_sf"/>
</dbReference>
<accession>A0ABQ6WV26</accession>
<dbReference type="Proteomes" id="UP000325395">
    <property type="component" value="Unassembled WGS sequence"/>
</dbReference>
<sequence length="381" mass="41460">MKSGEDRGSIATSRDLIAFEMESAGVGDEAASLYIVAEGITSYTSEKINEEGLRIGLDIVLASIAIFRSDAAPNIAGPSIRRPSEIGTLAIGGGSGNGRFTYLVSPLEAIEERAAQDNTLVQFWLNNTMIKDANVETLWGASAPEVCLVFLETRAAERIDREHLSVDQHGDAVVGINIMPWADYLNITAILVAYYPGQESGHSIVDILYGTKSPSGKHLYTVPLNSNSVNTAPTTNITIFNVDDCHNIPVQYEFGFGLLYTNFSMETLRVQLTKPDAHIGSHPEALETRPGVNPALWGVLFEAQVTLQNTGSTLGATVAQLYTELAPGESYTAVFPLMRRDLSYWNVTEQQWLLPKGDFAVRAGFSSRDLRDSVTLRPVAE</sequence>
<dbReference type="InterPro" id="IPR050288">
    <property type="entry name" value="Cellulose_deg_GH3"/>
</dbReference>
<dbReference type="InterPro" id="IPR002772">
    <property type="entry name" value="Glyco_hydro_3_C"/>
</dbReference>
<evidence type="ECO:0000256" key="9">
    <source>
        <dbReference type="ARBA" id="ARBA00023295"/>
    </source>
</evidence>
<dbReference type="Pfam" id="PF14310">
    <property type="entry name" value="Fn3-like"/>
    <property type="match status" value="1"/>
</dbReference>
<dbReference type="EC" id="3.2.1.21" evidence="4"/>
<keyword evidence="5" id="KW-0964">Secreted</keyword>
<keyword evidence="8" id="KW-0119">Carbohydrate metabolism</keyword>
<dbReference type="SMART" id="SM01217">
    <property type="entry name" value="Fn3_like"/>
    <property type="match status" value="1"/>
</dbReference>
<keyword evidence="6" id="KW-0732">Signal</keyword>
<comment type="subcellular location">
    <subcellularLocation>
        <location evidence="2">Secreted</location>
    </subcellularLocation>
</comment>
<dbReference type="EMBL" id="ML735704">
    <property type="protein sequence ID" value="KAE8420960.1"/>
    <property type="molecule type" value="Genomic_DNA"/>
</dbReference>
<keyword evidence="7 13" id="KW-0378">Hydrolase</keyword>
<dbReference type="Gene3D" id="2.60.40.10">
    <property type="entry name" value="Immunoglobulins"/>
    <property type="match status" value="1"/>
</dbReference>
<comment type="catalytic activity">
    <reaction evidence="1">
        <text>Hydrolysis of terminal, non-reducing beta-D-glucosyl residues with release of beta-D-glucose.</text>
        <dbReference type="EC" id="3.2.1.21"/>
    </reaction>
</comment>
<proteinExistence type="inferred from homology"/>